<feature type="compositionally biased region" description="Basic residues" evidence="9">
    <location>
        <begin position="1894"/>
        <end position="1909"/>
    </location>
</feature>
<dbReference type="Proteomes" id="UP001281761">
    <property type="component" value="Unassembled WGS sequence"/>
</dbReference>
<evidence type="ECO:0000313" key="11">
    <source>
        <dbReference type="EMBL" id="KAK2955695.1"/>
    </source>
</evidence>
<comment type="catalytic activity">
    <reaction evidence="8">
        <text>L-seryl-[protein] + ATP = O-phospho-L-seryl-[protein] + ADP + H(+)</text>
        <dbReference type="Rhea" id="RHEA:17989"/>
        <dbReference type="Rhea" id="RHEA-COMP:9863"/>
        <dbReference type="Rhea" id="RHEA-COMP:11604"/>
        <dbReference type="ChEBI" id="CHEBI:15378"/>
        <dbReference type="ChEBI" id="CHEBI:29999"/>
        <dbReference type="ChEBI" id="CHEBI:30616"/>
        <dbReference type="ChEBI" id="CHEBI:83421"/>
        <dbReference type="ChEBI" id="CHEBI:456216"/>
        <dbReference type="EC" id="2.7.11.1"/>
    </reaction>
</comment>
<feature type="region of interest" description="Disordered" evidence="9">
    <location>
        <begin position="1597"/>
        <end position="1690"/>
    </location>
</feature>
<reference evidence="11 12" key="1">
    <citation type="journal article" date="2022" name="bioRxiv">
        <title>Genomics of Preaxostyla Flagellates Illuminates Evolutionary Transitions and the Path Towards Mitochondrial Loss.</title>
        <authorList>
            <person name="Novak L.V.F."/>
            <person name="Treitli S.C."/>
            <person name="Pyrih J."/>
            <person name="Halakuc P."/>
            <person name="Pipaliya S.V."/>
            <person name="Vacek V."/>
            <person name="Brzon O."/>
            <person name="Soukal P."/>
            <person name="Eme L."/>
            <person name="Dacks J.B."/>
            <person name="Karnkowska A."/>
            <person name="Elias M."/>
            <person name="Hampl V."/>
        </authorList>
    </citation>
    <scope>NUCLEOTIDE SEQUENCE [LARGE SCALE GENOMIC DNA]</scope>
    <source>
        <strain evidence="11">NAU3</strain>
        <tissue evidence="11">Gut</tissue>
    </source>
</reference>
<evidence type="ECO:0000256" key="5">
    <source>
        <dbReference type="ARBA" id="ARBA00022777"/>
    </source>
</evidence>
<feature type="compositionally biased region" description="Polar residues" evidence="9">
    <location>
        <begin position="342"/>
        <end position="359"/>
    </location>
</feature>
<dbReference type="PROSITE" id="PS50011">
    <property type="entry name" value="PROTEIN_KINASE_DOM"/>
    <property type="match status" value="1"/>
</dbReference>
<feature type="compositionally biased region" description="Polar residues" evidence="9">
    <location>
        <begin position="586"/>
        <end position="601"/>
    </location>
</feature>
<feature type="region of interest" description="Disordered" evidence="9">
    <location>
        <begin position="1141"/>
        <end position="1163"/>
    </location>
</feature>
<dbReference type="PANTHER" id="PTHR44899">
    <property type="entry name" value="CAMK FAMILY PROTEIN KINASE"/>
    <property type="match status" value="1"/>
</dbReference>
<feature type="region of interest" description="Disordered" evidence="9">
    <location>
        <begin position="1508"/>
        <end position="1581"/>
    </location>
</feature>
<comment type="caution">
    <text evidence="11">The sequence shown here is derived from an EMBL/GenBank/DDBJ whole genome shotgun (WGS) entry which is preliminary data.</text>
</comment>
<evidence type="ECO:0000256" key="8">
    <source>
        <dbReference type="ARBA" id="ARBA00048679"/>
    </source>
</evidence>
<feature type="compositionally biased region" description="Polar residues" evidence="9">
    <location>
        <begin position="1508"/>
        <end position="1522"/>
    </location>
</feature>
<feature type="region of interest" description="Disordered" evidence="9">
    <location>
        <begin position="1"/>
        <end position="24"/>
    </location>
</feature>
<feature type="compositionally biased region" description="Polar residues" evidence="9">
    <location>
        <begin position="1529"/>
        <end position="1539"/>
    </location>
</feature>
<dbReference type="InterPro" id="IPR011009">
    <property type="entry name" value="Kinase-like_dom_sf"/>
</dbReference>
<evidence type="ECO:0000256" key="3">
    <source>
        <dbReference type="ARBA" id="ARBA00022679"/>
    </source>
</evidence>
<feature type="region of interest" description="Disordered" evidence="9">
    <location>
        <begin position="394"/>
        <end position="437"/>
    </location>
</feature>
<dbReference type="InterPro" id="IPR051131">
    <property type="entry name" value="NEK_Ser/Thr_kinase_NIMA"/>
</dbReference>
<feature type="compositionally biased region" description="Basic and acidic residues" evidence="9">
    <location>
        <begin position="1641"/>
        <end position="1650"/>
    </location>
</feature>
<feature type="region of interest" description="Disordered" evidence="9">
    <location>
        <begin position="313"/>
        <end position="359"/>
    </location>
</feature>
<feature type="compositionally biased region" description="Polar residues" evidence="9">
    <location>
        <begin position="2335"/>
        <end position="2367"/>
    </location>
</feature>
<feature type="compositionally biased region" description="Low complexity" evidence="9">
    <location>
        <begin position="189"/>
        <end position="221"/>
    </location>
</feature>
<feature type="region of interest" description="Disordered" evidence="9">
    <location>
        <begin position="1379"/>
        <end position="1417"/>
    </location>
</feature>
<feature type="region of interest" description="Disordered" evidence="9">
    <location>
        <begin position="2397"/>
        <end position="2448"/>
    </location>
</feature>
<keyword evidence="4" id="KW-0547">Nucleotide-binding</keyword>
<feature type="compositionally biased region" description="Polar residues" evidence="9">
    <location>
        <begin position="1949"/>
        <end position="1958"/>
    </location>
</feature>
<feature type="compositionally biased region" description="Basic and acidic residues" evidence="9">
    <location>
        <begin position="1962"/>
        <end position="1978"/>
    </location>
</feature>
<feature type="region of interest" description="Disordered" evidence="9">
    <location>
        <begin position="140"/>
        <end position="243"/>
    </location>
</feature>
<evidence type="ECO:0000256" key="1">
    <source>
        <dbReference type="ARBA" id="ARBA00012513"/>
    </source>
</evidence>
<feature type="compositionally biased region" description="Basic and acidic residues" evidence="9">
    <location>
        <begin position="406"/>
        <end position="418"/>
    </location>
</feature>
<feature type="region of interest" description="Disordered" evidence="9">
    <location>
        <begin position="769"/>
        <end position="788"/>
    </location>
</feature>
<feature type="compositionally biased region" description="Polar residues" evidence="9">
    <location>
        <begin position="981"/>
        <end position="990"/>
    </location>
</feature>
<dbReference type="Pfam" id="PF00069">
    <property type="entry name" value="Pkinase"/>
    <property type="match status" value="1"/>
</dbReference>
<feature type="compositionally biased region" description="Basic and acidic residues" evidence="9">
    <location>
        <begin position="1936"/>
        <end position="1948"/>
    </location>
</feature>
<dbReference type="GO" id="GO:0004674">
    <property type="term" value="F:protein serine/threonine kinase activity"/>
    <property type="evidence" value="ECO:0007669"/>
    <property type="project" value="UniProtKB-EC"/>
</dbReference>
<evidence type="ECO:0000256" key="6">
    <source>
        <dbReference type="ARBA" id="ARBA00022840"/>
    </source>
</evidence>
<sequence length="2448" mass="270212">MITEQSSENTVSDTQSRVSDHSQAVESLQTLLSTTSIPEHLRSGLEAAILLLHQTPPPSESLLAIRPGPSVPEASYSQSSLFQSTSTYRTKLKSRKLAKERRNKKARNIFEKLFALPVIESQSSLEEAFFMNEQRRSGILQVPRPDSGIKPVHPVSSSDKDSSSDIAGLPSNILGNEPLQDLTTPLQENSSSHLLHPLSTSSLGSSNRTSSSTSSSLSPSTVEPIAQRPSTLPPTPARGLYQATPTPLAASTGQMAVLQQSFYLPHSQPFPTTPSIKTRSNSFINRPLRQSSPITNMVDDKPSNIRPIHPNLQIPPLPTISPRQQDSEAALDQLDSVRSGRSALSNSSHGLSYSPTQTSDFVSSTLSRMSYHSFSGSESPTSFFSSFGTSPHSSLMSSSSLPSSTNEDHRTMTEDDKTPSCSSLAPFTPPPQTVKLPPASRLIIPSQNLNAPRLHHTQEQHSRSLEDGVGHELFQALSDGTLSPIGADWMQLDTDNSLHIAQVLQYLAVRDSINGRNDSFSLSNEEDTPPTSDKAKKQPGNVPLPVPIHPSQFIREPNSSNSSKTQSRGIAIPASSATDSPRFVSLDSTSNSGNSQESWASTHSTFPFSTIDPAAALTPLIANGTVPMSEILAMVPPDVTHTLVASAALQPDNIPPTPLAGEIKSGRDQHTQCLPTARLINQHWTDKFYRRTVTRSLRSMNRFRSDFTESVSSNDSSTVSDLSHAVFSWKEDESNSLRQIGGSDDIWKETETAFHFLRQFSISPRQVSINQKTPEQKTSHTRPAARPPFISVPYPHLSPSHQKQSGNAVPFNSAQTLPARLHPSTLSAATVITPASHPPRLFFPHTDSRKDMDIHEVSQIFNQSMTSTSLQPHTAHLNFRGQLGQNDGYHHQMNFSPIQQMLTSESGEITSSPSVAATHFSPTQGLHLRTTSSSTEMSQVSMHSSSTTHSKESLNHRAALPPLSAKGRRKLEGDLPLDSPFRSQSLTQLASLPPHPQHSRAVVGEQKQVEEKKEKKVPELSLVSEPLVQKETVELETDPIIKTTPQTPSSSNSTPPFSSTHTPFVPPPTATPDSSLEFSNSSQDQTVHVNTQPTSPIPSPTFRSISPQLATISARSTDVSLASEYSHLSTTSLETGHVFPDDHSEFQSQSLAPLSHEPTDSSSVIKYESEQEMLRRKALGMPQLSPSSLIESLPNMTPITRNVRDRANTVAVPVAVSPEQRLRTRMRPIPHHLTSQSTSIGSQSSTSLTYSSTSGMTPSSSISFSQHGNNGAAGDWAATHALSKLSNARKRMSHTMTNLSPLRHAQSEIAKTAAANRLLHDNHSTTTSPDSPNGRRNTMAMTPAMTEFMSRPDPLSIDDSLLVSQQSMEYLSSISSHSASQSQLGEESSPVLVSTRPPSICSEEPKVPPITPVNPHVLSMSQPQLQTLQHQDIHLHRRLHDPFLTSLTIDEDGQSEWGDFAGHDEMSEVVDLNLHETQPHQPQADPQTNSKQSFSACDSKFHLSNSSGGLQSLHTLHNSDSQIKPAPSDSASTISPISAQPSRPPPQLNSPPHQQRMHKSTSGSLPARVPPHSPIVSRPALVTSNTMPFLVGINAEAKDSQPTNPDETTLPSPPPSSPRHRRHRRERSVKTENHRHRSRRHDVEGHEKLTRQHRSQTQKNLPPETRHSHRHRRKTSPGPTLKSTPHSDRSESVDYHLLKYLMDSLVTETDELSEMSDLSEGERREMEELIVLQRMDAYLLLRIERERRVLLAKRHSNARRKKDGSHHVRTPQDTPSHPRHTPRSPSSPEQSILSQLTGLPSHDPTIFYGEGPGALEMTRSETACVDIPAQIMQLPEHVSTRLEMASKKKRKKKENVEEAVDDGTMLQNVLEELLKYTRRYKQKNLEKEKEKQRSKISRARSKHKLRSRHRTDSSHHDPSRQNESTIHTGNASPLRNDTHTSVAERGDENTYNSSSQNPKPAARRDRSHKASRETDTSLERVMNGDVSSEAEEELNGGCLLGFLYYNTFNDLVSIKPHSFLFALVAMKLGEFIVQGTIARTPKGSVPFSEESIWSIMVQLSGALAFVHDHKIIHRDIKSQNIFMFDDEIVKLGDFGVSVQLQADDLMKHSLYGTPLYLSPEMCENKPYTSYTDIWSLGIVLHELCTFQVPFDGRSLAEVMRKMSQSKIAPDIPSRYSASLSLLHRSMLNKIPDKRPSASDINLICRRVLGDAGIPIPEYFLRVMSTISQPVFQVGCYQPNPGPKVEQSPEIDPPSPKPVFSPQQSSEPDVIVAVSTEKHEESPITTVTAGQPILIRPQTAPNVEPRQRKAVRMIKQSSAADSDNIGHPIAQPKLSPPQNTVIHQNLSNTISTSSLPPAQPKKTPQFNPFQPPLPTRFNASHTVIDDFGRTIVSVQKRRRLPSPQDLQENGVRQAPVKQSDIRPLIRPSQFDQSNYPDWVQVQRVRRKPT</sequence>
<evidence type="ECO:0000256" key="9">
    <source>
        <dbReference type="SAM" id="MobiDB-lite"/>
    </source>
</evidence>
<feature type="compositionally biased region" description="Low complexity" evidence="9">
    <location>
        <begin position="394"/>
        <end position="404"/>
    </location>
</feature>
<feature type="compositionally biased region" description="Basic and acidic residues" evidence="9">
    <location>
        <begin position="1007"/>
        <end position="1018"/>
    </location>
</feature>
<dbReference type="Gene3D" id="1.10.510.10">
    <property type="entry name" value="Transferase(Phosphotransferase) domain 1"/>
    <property type="match status" value="1"/>
</dbReference>
<keyword evidence="5 11" id="KW-0418">Kinase</keyword>
<feature type="region of interest" description="Disordered" evidence="9">
    <location>
        <begin position="1884"/>
        <end position="1987"/>
    </location>
</feature>
<proteinExistence type="predicted"/>
<feature type="compositionally biased region" description="Polar residues" evidence="9">
    <location>
        <begin position="1921"/>
        <end position="1935"/>
    </location>
</feature>
<feature type="compositionally biased region" description="Basic and acidic residues" evidence="9">
    <location>
        <begin position="1884"/>
        <end position="1893"/>
    </location>
</feature>
<feature type="compositionally biased region" description="Polar residues" evidence="9">
    <location>
        <begin position="1600"/>
        <end position="1610"/>
    </location>
</feature>
<dbReference type="InterPro" id="IPR008271">
    <property type="entry name" value="Ser/Thr_kinase_AS"/>
</dbReference>
<dbReference type="EC" id="2.7.11.1" evidence="1"/>
<feature type="compositionally biased region" description="Low complexity" evidence="9">
    <location>
        <begin position="1233"/>
        <end position="1265"/>
    </location>
</feature>
<feature type="compositionally biased region" description="Basic residues" evidence="9">
    <location>
        <begin position="1754"/>
        <end position="1769"/>
    </location>
</feature>
<feature type="compositionally biased region" description="Polar residues" evidence="9">
    <location>
        <begin position="1789"/>
        <end position="1798"/>
    </location>
</feature>
<dbReference type="PROSITE" id="PS00108">
    <property type="entry name" value="PROTEIN_KINASE_ST"/>
    <property type="match status" value="1"/>
</dbReference>
<dbReference type="EMBL" id="JARBJD010000064">
    <property type="protein sequence ID" value="KAK2955695.1"/>
    <property type="molecule type" value="Genomic_DNA"/>
</dbReference>
<accession>A0ABQ9XW38</accession>
<dbReference type="PANTHER" id="PTHR44899:SF3">
    <property type="entry name" value="SERINE_THREONINE-PROTEIN KINASE NEK1"/>
    <property type="match status" value="1"/>
</dbReference>
<feature type="compositionally biased region" description="Polar residues" evidence="9">
    <location>
        <begin position="1324"/>
        <end position="1338"/>
    </location>
</feature>
<organism evidence="11 12">
    <name type="scientific">Blattamonas nauphoetae</name>
    <dbReference type="NCBI Taxonomy" id="2049346"/>
    <lineage>
        <taxon>Eukaryota</taxon>
        <taxon>Metamonada</taxon>
        <taxon>Preaxostyla</taxon>
        <taxon>Oxymonadida</taxon>
        <taxon>Blattamonas</taxon>
    </lineage>
</organism>
<feature type="compositionally biased region" description="Polar residues" evidence="9">
    <location>
        <begin position="930"/>
        <end position="948"/>
    </location>
</feature>
<dbReference type="SMART" id="SM00220">
    <property type="entry name" value="S_TKc"/>
    <property type="match status" value="1"/>
</dbReference>
<evidence type="ECO:0000259" key="10">
    <source>
        <dbReference type="PROSITE" id="PS50011"/>
    </source>
</evidence>
<comment type="catalytic activity">
    <reaction evidence="7">
        <text>L-threonyl-[protein] + ATP = O-phospho-L-threonyl-[protein] + ADP + H(+)</text>
        <dbReference type="Rhea" id="RHEA:46608"/>
        <dbReference type="Rhea" id="RHEA-COMP:11060"/>
        <dbReference type="Rhea" id="RHEA-COMP:11605"/>
        <dbReference type="ChEBI" id="CHEBI:15378"/>
        <dbReference type="ChEBI" id="CHEBI:30013"/>
        <dbReference type="ChEBI" id="CHEBI:30616"/>
        <dbReference type="ChEBI" id="CHEBI:61977"/>
        <dbReference type="ChEBI" id="CHEBI:456216"/>
        <dbReference type="EC" id="2.7.11.1"/>
    </reaction>
</comment>
<feature type="compositionally biased region" description="Low complexity" evidence="9">
    <location>
        <begin position="1043"/>
        <end position="1063"/>
    </location>
</feature>
<keyword evidence="6" id="KW-0067">ATP-binding</keyword>
<keyword evidence="12" id="KW-1185">Reference proteome</keyword>
<feature type="compositionally biased region" description="Polar residues" evidence="9">
    <location>
        <begin position="557"/>
        <end position="568"/>
    </location>
</feature>
<feature type="region of interest" description="Disordered" evidence="9">
    <location>
        <begin position="930"/>
        <end position="1020"/>
    </location>
</feature>
<feature type="compositionally biased region" description="Polar residues" evidence="9">
    <location>
        <begin position="1071"/>
        <end position="1094"/>
    </location>
</feature>
<dbReference type="SUPFAM" id="SSF56112">
    <property type="entry name" value="Protein kinase-like (PK-like)"/>
    <property type="match status" value="1"/>
</dbReference>
<feature type="region of interest" description="Disordered" evidence="9">
    <location>
        <begin position="2237"/>
        <end position="2268"/>
    </location>
</feature>
<evidence type="ECO:0000256" key="2">
    <source>
        <dbReference type="ARBA" id="ARBA00022527"/>
    </source>
</evidence>
<name>A0ABQ9XW38_9EUKA</name>
<feature type="compositionally biased region" description="Basic residues" evidence="9">
    <location>
        <begin position="1618"/>
        <end position="1640"/>
    </location>
</feature>
<protein>
    <recommendedName>
        <fullName evidence="1">non-specific serine/threonine protein kinase</fullName>
        <ecNumber evidence="1">2.7.11.1</ecNumber>
    </recommendedName>
</protein>
<feature type="region of interest" description="Disordered" evidence="9">
    <location>
        <begin position="1754"/>
        <end position="1812"/>
    </location>
</feature>
<feature type="compositionally biased region" description="Basic and acidic residues" evidence="9">
    <location>
        <begin position="1910"/>
        <end position="1920"/>
    </location>
</feature>
<evidence type="ECO:0000313" key="12">
    <source>
        <dbReference type="Proteomes" id="UP001281761"/>
    </source>
</evidence>
<evidence type="ECO:0000256" key="4">
    <source>
        <dbReference type="ARBA" id="ARBA00022741"/>
    </source>
</evidence>
<dbReference type="InterPro" id="IPR000719">
    <property type="entry name" value="Prot_kinase_dom"/>
</dbReference>
<keyword evidence="3 11" id="KW-0808">Transferase</keyword>
<gene>
    <name evidence="11" type="ORF">BLNAU_9385</name>
</gene>
<feature type="domain" description="Protein kinase" evidence="10">
    <location>
        <begin position="1854"/>
        <end position="2208"/>
    </location>
</feature>
<feature type="region of interest" description="Disordered" evidence="9">
    <location>
        <begin position="1838"/>
        <end position="1860"/>
    </location>
</feature>
<feature type="region of interest" description="Disordered" evidence="9">
    <location>
        <begin position="515"/>
        <end position="601"/>
    </location>
</feature>
<keyword evidence="2" id="KW-0723">Serine/threonine-protein kinase</keyword>
<feature type="region of interest" description="Disordered" evidence="9">
    <location>
        <begin position="1034"/>
        <end position="1104"/>
    </location>
</feature>
<evidence type="ECO:0000256" key="7">
    <source>
        <dbReference type="ARBA" id="ARBA00047899"/>
    </source>
</evidence>
<feature type="region of interest" description="Disordered" evidence="9">
    <location>
        <begin position="1229"/>
        <end position="1270"/>
    </location>
</feature>
<feature type="region of interest" description="Disordered" evidence="9">
    <location>
        <begin position="2297"/>
        <end position="2377"/>
    </location>
</feature>
<feature type="region of interest" description="Disordered" evidence="9">
    <location>
        <begin position="1316"/>
        <end position="1338"/>
    </location>
</feature>